<keyword evidence="2" id="KW-1185">Reference proteome</keyword>
<protein>
    <submittedName>
        <fullName evidence="1">Uncharacterized protein</fullName>
    </submittedName>
</protein>
<reference evidence="1" key="2">
    <citation type="journal article" date="2021" name="J Anim Sci Technol">
        <title>Complete genome sequence of Paenibacillus konkukensis sp. nov. SK3146 as a potential probiotic strain.</title>
        <authorList>
            <person name="Jung H.I."/>
            <person name="Park S."/>
            <person name="Niu K.M."/>
            <person name="Lee S.W."/>
            <person name="Kothari D."/>
            <person name="Yi K.J."/>
            <person name="Kim S.K."/>
        </authorList>
    </citation>
    <scope>NUCLEOTIDE SEQUENCE</scope>
    <source>
        <strain evidence="1">SK3146</strain>
    </source>
</reference>
<accession>A0ABY4RX93</accession>
<dbReference type="RefSeq" id="WP_249862742.1">
    <property type="nucleotide sequence ID" value="NZ_CP027059.1"/>
</dbReference>
<sequence>MNWLEIIKSPTYLSNSSSSYDSIRLINYEGDNANVTPLAQFFLAPVALSEPDLVTPIPTPSSLSYNRFLEEIAVHFNKIKVVYSGEIPHTLMLSNLKDSSRLNIIGLHRRNELNPVVSELYGNLGLRPRGFMNKTIYMKLKKEYIPPVNVEQFDAAWNWLESSYAQNDGYICLTPTNWMLSERLKENISLRYFVSRCKDIILVVDEPTNSIIGLDLLF</sequence>
<gene>
    <name evidence="1" type="ORF">SK3146_06568</name>
</gene>
<dbReference type="Proteomes" id="UP001057134">
    <property type="component" value="Chromosome"/>
</dbReference>
<dbReference type="EMBL" id="CP027059">
    <property type="protein sequence ID" value="UQZ87271.1"/>
    <property type="molecule type" value="Genomic_DNA"/>
</dbReference>
<reference evidence="1" key="1">
    <citation type="submission" date="2018-02" db="EMBL/GenBank/DDBJ databases">
        <authorList>
            <person name="Kim S.-K."/>
            <person name="Jung H.-I."/>
            <person name="Lee S.-W."/>
        </authorList>
    </citation>
    <scope>NUCLEOTIDE SEQUENCE</scope>
    <source>
        <strain evidence="1">SK3146</strain>
    </source>
</reference>
<name>A0ABY4RX93_9BACL</name>
<evidence type="ECO:0000313" key="2">
    <source>
        <dbReference type="Proteomes" id="UP001057134"/>
    </source>
</evidence>
<proteinExistence type="predicted"/>
<evidence type="ECO:0000313" key="1">
    <source>
        <dbReference type="EMBL" id="UQZ87271.1"/>
    </source>
</evidence>
<organism evidence="1 2">
    <name type="scientific">Paenibacillus konkukensis</name>
    <dbReference type="NCBI Taxonomy" id="2020716"/>
    <lineage>
        <taxon>Bacteria</taxon>
        <taxon>Bacillati</taxon>
        <taxon>Bacillota</taxon>
        <taxon>Bacilli</taxon>
        <taxon>Bacillales</taxon>
        <taxon>Paenibacillaceae</taxon>
        <taxon>Paenibacillus</taxon>
    </lineage>
</organism>